<dbReference type="RefSeq" id="WP_245127255.1">
    <property type="nucleotide sequence ID" value="NZ_CP095066.1"/>
</dbReference>
<accession>A0ABY4GF81</accession>
<dbReference type="Gene3D" id="3.30.565.10">
    <property type="entry name" value="Histidine kinase-like ATPase, C-terminal domain"/>
    <property type="match status" value="1"/>
</dbReference>
<reference evidence="1" key="1">
    <citation type="submission" date="2022-04" db="EMBL/GenBank/DDBJ databases">
        <title>Hymenobacter sp. isolated from the air.</title>
        <authorList>
            <person name="Won M."/>
            <person name="Lee C.-M."/>
            <person name="Woen H.-Y."/>
            <person name="Kwon S.-W."/>
        </authorList>
    </citation>
    <scope>NUCLEOTIDE SEQUENCE</scope>
    <source>
        <strain evidence="1">5420S-77</strain>
        <plasmid evidence="1">unnamed5</plasmid>
    </source>
</reference>
<dbReference type="Proteomes" id="UP000830401">
    <property type="component" value="Plasmid unnamed5"/>
</dbReference>
<evidence type="ECO:0000313" key="2">
    <source>
        <dbReference type="Proteomes" id="UP000830401"/>
    </source>
</evidence>
<protein>
    <recommendedName>
        <fullName evidence="3">ATP-binding protein</fullName>
    </recommendedName>
</protein>
<organism evidence="1 2">
    <name type="scientific">Hymenobacter volaticus</name>
    <dbReference type="NCBI Taxonomy" id="2932254"/>
    <lineage>
        <taxon>Bacteria</taxon>
        <taxon>Pseudomonadati</taxon>
        <taxon>Bacteroidota</taxon>
        <taxon>Cytophagia</taxon>
        <taxon>Cytophagales</taxon>
        <taxon>Hymenobacteraceae</taxon>
        <taxon>Hymenobacter</taxon>
    </lineage>
</organism>
<geneLocation type="plasmid" evidence="1 2">
    <name>unnamed5</name>
</geneLocation>
<gene>
    <name evidence="1" type="ORF">MUN86_28780</name>
</gene>
<evidence type="ECO:0000313" key="1">
    <source>
        <dbReference type="EMBL" id="UOQ69476.1"/>
    </source>
</evidence>
<dbReference type="InterPro" id="IPR036890">
    <property type="entry name" value="HATPase_C_sf"/>
</dbReference>
<proteinExistence type="predicted"/>
<dbReference type="NCBIfam" id="NF047352">
    <property type="entry name" value="P_loop_sacsin"/>
    <property type="match status" value="1"/>
</dbReference>
<keyword evidence="1" id="KW-0614">Plasmid</keyword>
<evidence type="ECO:0008006" key="3">
    <source>
        <dbReference type="Google" id="ProtNLM"/>
    </source>
</evidence>
<keyword evidence="2" id="KW-1185">Reference proteome</keyword>
<dbReference type="SUPFAM" id="SSF55874">
    <property type="entry name" value="ATPase domain of HSP90 chaperone/DNA topoisomerase II/histidine kinase"/>
    <property type="match status" value="1"/>
</dbReference>
<name>A0ABY4GF81_9BACT</name>
<dbReference type="EMBL" id="CP095066">
    <property type="protein sequence ID" value="UOQ69476.1"/>
    <property type="molecule type" value="Genomic_DNA"/>
</dbReference>
<sequence length="119" mass="13327">MQERLDVYRRDSTLILQDYMLEQQVSADYDRRQLLELLQNADDAAGRDPKNRPGQVSIRLHGRILEVANTGAIFTEAGVQCLLYSNLSPKSLDADQIGAKGLGFRAVLNWADKLEIHSG</sequence>